<evidence type="ECO:0000313" key="3">
    <source>
        <dbReference type="Proteomes" id="UP000317977"/>
    </source>
</evidence>
<evidence type="ECO:0000259" key="1">
    <source>
        <dbReference type="Pfam" id="PF13202"/>
    </source>
</evidence>
<dbReference type="InterPro" id="IPR018247">
    <property type="entry name" value="EF_Hand_1_Ca_BS"/>
</dbReference>
<dbReference type="OrthoDB" id="260830at2"/>
<dbReference type="InterPro" id="IPR002048">
    <property type="entry name" value="EF_hand_dom"/>
</dbReference>
<dbReference type="PROSITE" id="PS00018">
    <property type="entry name" value="EF_HAND_1"/>
    <property type="match status" value="1"/>
</dbReference>
<keyword evidence="3" id="KW-1185">Reference proteome</keyword>
<dbReference type="PROSITE" id="PS51257">
    <property type="entry name" value="PROKAR_LIPOPROTEIN"/>
    <property type="match status" value="1"/>
</dbReference>
<feature type="domain" description="EF-hand" evidence="1">
    <location>
        <begin position="328"/>
        <end position="341"/>
    </location>
</feature>
<dbReference type="SUPFAM" id="SSF47473">
    <property type="entry name" value="EF-hand"/>
    <property type="match status" value="1"/>
</dbReference>
<protein>
    <submittedName>
        <fullName evidence="2">EF hand</fullName>
    </submittedName>
</protein>
<dbReference type="RefSeq" id="WP_146532626.1">
    <property type="nucleotide sequence ID" value="NZ_SJPX01000001.1"/>
</dbReference>
<accession>A0A5C6FAG7</accession>
<dbReference type="InterPro" id="IPR011992">
    <property type="entry name" value="EF-hand-dom_pair"/>
</dbReference>
<proteinExistence type="predicted"/>
<evidence type="ECO:0000313" key="2">
    <source>
        <dbReference type="EMBL" id="TWU57792.1"/>
    </source>
</evidence>
<sequence length="548" mass="60290">MHRKGNRTRDGISPATLAIGALFASTWLGCSRTPASVAKSPEKTVVADSFTPAATELDDSEDVPTDNDATSMTEALPVAELATTEATETIAEEAATIEEGPPSDHRIWLPTSAGPIVIDVDIRIDDLPLAESFNRWIDTVLSEIYRAEDSLPTWDSFLDHVQSSPERFSDSVARSADSPNDVIRRYDLNRNGTVENKEAAKFLFQASQFASPFRVFGTMAMRHVNRNRSPIWMLIKDDPAGGATKLAPTFDRNGDARIDLNEVAGDRIGESQVRNIATRSAWDRRQSHRRGDVAMDLDGHIDWSSLSYAIDRDTVKTVWPNSLDLHHQLDTDASGTIDAEEAEGLKTVAAHLRIMVEILNPNGAPEIKVINRDPSIESMLVTTDHPARVIIDGPKLRLIIEGVGPPTPQPMANVWKHQVRARAAEVPDAVFAWLDADNNRRLSQREVAALKSRMRSIDSVQAIPDTVIVQIGRGDPSQDDLLFSLARPISGGGADNLADDRPAWAVGMDANRDGDVSELEFMGPIEQFRRWDRNGDKFLDSDEIASGR</sequence>
<dbReference type="Proteomes" id="UP000317977">
    <property type="component" value="Unassembled WGS sequence"/>
</dbReference>
<gene>
    <name evidence="2" type="ORF">Poly59_07010</name>
</gene>
<dbReference type="Pfam" id="PF13202">
    <property type="entry name" value="EF-hand_5"/>
    <property type="match status" value="1"/>
</dbReference>
<reference evidence="2 3" key="1">
    <citation type="submission" date="2019-02" db="EMBL/GenBank/DDBJ databases">
        <title>Deep-cultivation of Planctomycetes and their phenomic and genomic characterization uncovers novel biology.</title>
        <authorList>
            <person name="Wiegand S."/>
            <person name="Jogler M."/>
            <person name="Boedeker C."/>
            <person name="Pinto D."/>
            <person name="Vollmers J."/>
            <person name="Rivas-Marin E."/>
            <person name="Kohn T."/>
            <person name="Peeters S.H."/>
            <person name="Heuer A."/>
            <person name="Rast P."/>
            <person name="Oberbeckmann S."/>
            <person name="Bunk B."/>
            <person name="Jeske O."/>
            <person name="Meyerdierks A."/>
            <person name="Storesund J.E."/>
            <person name="Kallscheuer N."/>
            <person name="Luecker S."/>
            <person name="Lage O.M."/>
            <person name="Pohl T."/>
            <person name="Merkel B.J."/>
            <person name="Hornburger P."/>
            <person name="Mueller R.-W."/>
            <person name="Bruemmer F."/>
            <person name="Labrenz M."/>
            <person name="Spormann A.M."/>
            <person name="Op Den Camp H."/>
            <person name="Overmann J."/>
            <person name="Amann R."/>
            <person name="Jetten M.S.M."/>
            <person name="Mascher T."/>
            <person name="Medema M.H."/>
            <person name="Devos D.P."/>
            <person name="Kaster A.-K."/>
            <person name="Ovreas L."/>
            <person name="Rohde M."/>
            <person name="Galperin M.Y."/>
            <person name="Jogler C."/>
        </authorList>
    </citation>
    <scope>NUCLEOTIDE SEQUENCE [LARGE SCALE GENOMIC DNA]</scope>
    <source>
        <strain evidence="2 3">Poly59</strain>
    </source>
</reference>
<dbReference type="AlphaFoldDB" id="A0A5C6FAG7"/>
<organism evidence="2 3">
    <name type="scientific">Rubripirellula reticaptiva</name>
    <dbReference type="NCBI Taxonomy" id="2528013"/>
    <lineage>
        <taxon>Bacteria</taxon>
        <taxon>Pseudomonadati</taxon>
        <taxon>Planctomycetota</taxon>
        <taxon>Planctomycetia</taxon>
        <taxon>Pirellulales</taxon>
        <taxon>Pirellulaceae</taxon>
        <taxon>Rubripirellula</taxon>
    </lineage>
</organism>
<name>A0A5C6FAG7_9BACT</name>
<dbReference type="EMBL" id="SJPX01000001">
    <property type="protein sequence ID" value="TWU57792.1"/>
    <property type="molecule type" value="Genomic_DNA"/>
</dbReference>
<comment type="caution">
    <text evidence="2">The sequence shown here is derived from an EMBL/GenBank/DDBJ whole genome shotgun (WGS) entry which is preliminary data.</text>
</comment>